<accession>A0A914VNV9</accession>
<evidence type="ECO:0000313" key="3">
    <source>
        <dbReference type="WBParaSite" id="PSAMB.scaffold2238size24423.g16940.t1"/>
    </source>
</evidence>
<dbReference type="Proteomes" id="UP000887566">
    <property type="component" value="Unplaced"/>
</dbReference>
<sequence>MPAWPPLTLSPPLSPRAVARVRRPNDHRGPSRQKVQYSSNDTPGCCLLRVAREPTGISLRRRCPLCPRPAIIDLQRAHGRLVVCPTPSPPLALPVPLRPFTRGAPTLPLCEVD</sequence>
<dbReference type="AlphaFoldDB" id="A0A914VNV9"/>
<evidence type="ECO:0000256" key="1">
    <source>
        <dbReference type="SAM" id="MobiDB-lite"/>
    </source>
</evidence>
<reference evidence="3" key="1">
    <citation type="submission" date="2022-11" db="UniProtKB">
        <authorList>
            <consortium name="WormBaseParasite"/>
        </authorList>
    </citation>
    <scope>IDENTIFICATION</scope>
</reference>
<evidence type="ECO:0000313" key="2">
    <source>
        <dbReference type="Proteomes" id="UP000887566"/>
    </source>
</evidence>
<name>A0A914VNV9_9BILA</name>
<proteinExistence type="predicted"/>
<protein>
    <submittedName>
        <fullName evidence="3">Uncharacterized protein</fullName>
    </submittedName>
</protein>
<organism evidence="2 3">
    <name type="scientific">Plectus sambesii</name>
    <dbReference type="NCBI Taxonomy" id="2011161"/>
    <lineage>
        <taxon>Eukaryota</taxon>
        <taxon>Metazoa</taxon>
        <taxon>Ecdysozoa</taxon>
        <taxon>Nematoda</taxon>
        <taxon>Chromadorea</taxon>
        <taxon>Plectida</taxon>
        <taxon>Plectina</taxon>
        <taxon>Plectoidea</taxon>
        <taxon>Plectidae</taxon>
        <taxon>Plectus</taxon>
    </lineage>
</organism>
<feature type="region of interest" description="Disordered" evidence="1">
    <location>
        <begin position="15"/>
        <end position="39"/>
    </location>
</feature>
<keyword evidence="2" id="KW-1185">Reference proteome</keyword>
<dbReference type="WBParaSite" id="PSAMB.scaffold2238size24423.g16940.t1">
    <property type="protein sequence ID" value="PSAMB.scaffold2238size24423.g16940.t1"/>
    <property type="gene ID" value="PSAMB.scaffold2238size24423.g16940"/>
</dbReference>